<accession>A0AAN8GU57</accession>
<keyword evidence="2" id="KW-1185">Reference proteome</keyword>
<organism evidence="1 2">
    <name type="scientific">Champsocephalus esox</name>
    <name type="common">pike icefish</name>
    <dbReference type="NCBI Taxonomy" id="159716"/>
    <lineage>
        <taxon>Eukaryota</taxon>
        <taxon>Metazoa</taxon>
        <taxon>Chordata</taxon>
        <taxon>Craniata</taxon>
        <taxon>Vertebrata</taxon>
        <taxon>Euteleostomi</taxon>
        <taxon>Actinopterygii</taxon>
        <taxon>Neopterygii</taxon>
        <taxon>Teleostei</taxon>
        <taxon>Neoteleostei</taxon>
        <taxon>Acanthomorphata</taxon>
        <taxon>Eupercaria</taxon>
        <taxon>Perciformes</taxon>
        <taxon>Notothenioidei</taxon>
        <taxon>Channichthyidae</taxon>
        <taxon>Champsocephalus</taxon>
    </lineage>
</organism>
<evidence type="ECO:0000313" key="1">
    <source>
        <dbReference type="EMBL" id="KAK5892234.1"/>
    </source>
</evidence>
<dbReference type="Proteomes" id="UP001335648">
    <property type="component" value="Unassembled WGS sequence"/>
</dbReference>
<gene>
    <name evidence="1" type="ORF">CesoFtcFv8_012632</name>
</gene>
<comment type="caution">
    <text evidence="1">The sequence shown here is derived from an EMBL/GenBank/DDBJ whole genome shotgun (WGS) entry which is preliminary data.</text>
</comment>
<proteinExistence type="predicted"/>
<sequence>MTGWNEAAEPRCGVNTTLNTALPQLHTPDSTDSFPIHVSQQIRCSTRSGTLPSLEFSGKGTQGGVDARNRLLPTRLLASSLAAHSPRVIAGARCSCSMQLRAGEGF</sequence>
<reference evidence="1 2" key="1">
    <citation type="journal article" date="2023" name="Mol. Biol. Evol.">
        <title>Genomics of Secondarily Temperate Adaptation in the Only Non-Antarctic Icefish.</title>
        <authorList>
            <person name="Rivera-Colon A.G."/>
            <person name="Rayamajhi N."/>
            <person name="Minhas B.F."/>
            <person name="Madrigal G."/>
            <person name="Bilyk K.T."/>
            <person name="Yoon V."/>
            <person name="Hune M."/>
            <person name="Gregory S."/>
            <person name="Cheng C.H.C."/>
            <person name="Catchen J.M."/>
        </authorList>
    </citation>
    <scope>NUCLEOTIDE SEQUENCE [LARGE SCALE GENOMIC DNA]</scope>
    <source>
        <strain evidence="1">JC2023a</strain>
    </source>
</reference>
<dbReference type="AlphaFoldDB" id="A0AAN8GU57"/>
<dbReference type="EMBL" id="JAULUE010002055">
    <property type="protein sequence ID" value="KAK5892234.1"/>
    <property type="molecule type" value="Genomic_DNA"/>
</dbReference>
<evidence type="ECO:0000313" key="2">
    <source>
        <dbReference type="Proteomes" id="UP001335648"/>
    </source>
</evidence>
<name>A0AAN8GU57_9TELE</name>
<protein>
    <submittedName>
        <fullName evidence="1">Uncharacterized protein</fullName>
    </submittedName>
</protein>